<proteinExistence type="predicted"/>
<evidence type="ECO:0000313" key="1">
    <source>
        <dbReference type="EMBL" id="SVA67927.1"/>
    </source>
</evidence>
<dbReference type="AlphaFoldDB" id="A0A381XUP1"/>
<accession>A0A381XUP1</accession>
<sequence>VEDGKLVLTAKLNHTGEFAGNAEIILEARIRQTFMRLPLGTVANQVGLQREHLYEFDDSAAGTLQLDVRVVDTDGLVLGSARGVRPELPVEDKRDRIPLLPFHASDDLGQRLWRLDLSGDPFVEINRSVGDWNAFAREEMFISLVYPELIRAIARWELDQKREPDDHAPWTTFLRGLGHDPADAPDEGEEIEREEWLDEVTASFAVRHELLKKLELVVEEEDF</sequence>
<name>A0A381XUP1_9ZZZZ</name>
<feature type="non-terminal residue" evidence="1">
    <location>
        <position position="1"/>
    </location>
</feature>
<organism evidence="1">
    <name type="scientific">marine metagenome</name>
    <dbReference type="NCBI Taxonomy" id="408172"/>
    <lineage>
        <taxon>unclassified sequences</taxon>
        <taxon>metagenomes</taxon>
        <taxon>ecological metagenomes</taxon>
    </lineage>
</organism>
<gene>
    <name evidence="1" type="ORF">METZ01_LOCUS120781</name>
</gene>
<reference evidence="1" key="1">
    <citation type="submission" date="2018-05" db="EMBL/GenBank/DDBJ databases">
        <authorList>
            <person name="Lanie J.A."/>
            <person name="Ng W.-L."/>
            <person name="Kazmierczak K.M."/>
            <person name="Andrzejewski T.M."/>
            <person name="Davidsen T.M."/>
            <person name="Wayne K.J."/>
            <person name="Tettelin H."/>
            <person name="Glass J.I."/>
            <person name="Rusch D."/>
            <person name="Podicherti R."/>
            <person name="Tsui H.-C.T."/>
            <person name="Winkler M.E."/>
        </authorList>
    </citation>
    <scope>NUCLEOTIDE SEQUENCE</scope>
</reference>
<protein>
    <submittedName>
        <fullName evidence="1">Uncharacterized protein</fullName>
    </submittedName>
</protein>
<dbReference type="EMBL" id="UINC01016291">
    <property type="protein sequence ID" value="SVA67927.1"/>
    <property type="molecule type" value="Genomic_DNA"/>
</dbReference>